<gene>
    <name evidence="3" type="ORF">DB895_01305</name>
</gene>
<dbReference type="SMART" id="SM00871">
    <property type="entry name" value="AraC_E_bind"/>
    <property type="match status" value="1"/>
</dbReference>
<dbReference type="EMBL" id="QCZI01000001">
    <property type="protein sequence ID" value="PWA07384.1"/>
    <property type="molecule type" value="Genomic_DNA"/>
</dbReference>
<feature type="domain" description="AraC effector-binding" evidence="2">
    <location>
        <begin position="198"/>
        <end position="337"/>
    </location>
</feature>
<dbReference type="Pfam" id="PF06445">
    <property type="entry name" value="GyrI-like"/>
    <property type="match status" value="1"/>
</dbReference>
<dbReference type="SUPFAM" id="SSF55961">
    <property type="entry name" value="Bet v1-like"/>
    <property type="match status" value="1"/>
</dbReference>
<name>A0A2U1JQY3_9FLAO</name>
<dbReference type="SUPFAM" id="SSF55136">
    <property type="entry name" value="Probable bacterial effector-binding domain"/>
    <property type="match status" value="1"/>
</dbReference>
<dbReference type="RefSeq" id="WP_116723530.1">
    <property type="nucleotide sequence ID" value="NZ_QCZI01000001.1"/>
</dbReference>
<sequence length="370" mass="41585">MRILKYIFLLVVLALFATTVFVATQKGDFDVERSALIKSPKSTVFNYVNDYRNWETFGSWKKDDPEMEFYYPINTIGNGASYSWNGSEGSGEMKTIAVKGNESIHQKTDFSGTISDVYWTFKDTVGGTKVTWRSKGSMGFSFKIYSAFKGGANKVIGTTYEKSLANLDKTLDYELKTYTIKVNGIVKKLGGFYLQQTINSKISNVPKNLRIMIPKMIHFFKKNHLVMYGKPFVLYHTFDTAKGITKFSVCVPIKDEIFISEGSDITAGQLVPFKAVKTTLKGDYSHLKEAWKKTFEYIAKNNLAQNTEGSSLELYSKSIEQVANPSQWVTEIYIPIRSKIAVVYKPKPITVVPAVVTEQPAPATTPDPIP</sequence>
<dbReference type="Gene3D" id="3.30.530.20">
    <property type="match status" value="1"/>
</dbReference>
<dbReference type="AlphaFoldDB" id="A0A2U1JQY3"/>
<dbReference type="Proteomes" id="UP000245449">
    <property type="component" value="Unassembled WGS sequence"/>
</dbReference>
<evidence type="ECO:0000313" key="4">
    <source>
        <dbReference type="Proteomes" id="UP000245449"/>
    </source>
</evidence>
<evidence type="ECO:0000313" key="3">
    <source>
        <dbReference type="EMBL" id="PWA07384.1"/>
    </source>
</evidence>
<proteinExistence type="predicted"/>
<keyword evidence="1" id="KW-0732">Signal</keyword>
<protein>
    <submittedName>
        <fullName evidence="3">Transcriptional regulator</fullName>
    </submittedName>
</protein>
<dbReference type="InterPro" id="IPR011256">
    <property type="entry name" value="Reg_factor_effector_dom_sf"/>
</dbReference>
<dbReference type="InterPro" id="IPR029442">
    <property type="entry name" value="GyrI-like"/>
</dbReference>
<evidence type="ECO:0000256" key="1">
    <source>
        <dbReference type="SAM" id="SignalP"/>
    </source>
</evidence>
<dbReference type="OrthoDB" id="9807923at2"/>
<feature type="chain" id="PRO_5015767898" evidence="1">
    <location>
        <begin position="23"/>
        <end position="370"/>
    </location>
</feature>
<dbReference type="CDD" id="cd07818">
    <property type="entry name" value="SRPBCC_1"/>
    <property type="match status" value="1"/>
</dbReference>
<evidence type="ECO:0000259" key="2">
    <source>
        <dbReference type="SMART" id="SM00871"/>
    </source>
</evidence>
<dbReference type="InterPro" id="IPR010499">
    <property type="entry name" value="AraC_E-bd"/>
</dbReference>
<comment type="caution">
    <text evidence="3">The sequence shown here is derived from an EMBL/GenBank/DDBJ whole genome shotgun (WGS) entry which is preliminary data.</text>
</comment>
<feature type="signal peptide" evidence="1">
    <location>
        <begin position="1"/>
        <end position="22"/>
    </location>
</feature>
<organism evidence="3 4">
    <name type="scientific">Flavobacterium psychrotolerans</name>
    <dbReference type="NCBI Taxonomy" id="2169410"/>
    <lineage>
        <taxon>Bacteria</taxon>
        <taxon>Pseudomonadati</taxon>
        <taxon>Bacteroidota</taxon>
        <taxon>Flavobacteriia</taxon>
        <taxon>Flavobacteriales</taxon>
        <taxon>Flavobacteriaceae</taxon>
        <taxon>Flavobacterium</taxon>
    </lineage>
</organism>
<dbReference type="Gene3D" id="3.20.80.10">
    <property type="entry name" value="Regulatory factor, effector binding domain"/>
    <property type="match status" value="1"/>
</dbReference>
<dbReference type="InterPro" id="IPR023393">
    <property type="entry name" value="START-like_dom_sf"/>
</dbReference>
<reference evidence="3 4" key="1">
    <citation type="submission" date="2018-04" db="EMBL/GenBank/DDBJ databases">
        <title>Flavobacterium sp. nov., isolated from glacier ice.</title>
        <authorList>
            <person name="Liu Q."/>
            <person name="Xin Y.-H."/>
        </authorList>
    </citation>
    <scope>NUCLEOTIDE SEQUENCE [LARGE SCALE GENOMIC DNA]</scope>
    <source>
        <strain evidence="3 4">RB1R5</strain>
    </source>
</reference>
<accession>A0A2U1JQY3</accession>
<keyword evidence="4" id="KW-1185">Reference proteome</keyword>